<dbReference type="FunFam" id="1.20.900.10:FF:000053">
    <property type="entry name" value="Rho guanyl nucleotide exchange factor, putative"/>
    <property type="match status" value="1"/>
</dbReference>
<feature type="compositionally biased region" description="Polar residues" evidence="7">
    <location>
        <begin position="404"/>
        <end position="418"/>
    </location>
</feature>
<feature type="compositionally biased region" description="Polar residues" evidence="7">
    <location>
        <begin position="1022"/>
        <end position="1032"/>
    </location>
</feature>
<feature type="region of interest" description="Disordered" evidence="7">
    <location>
        <begin position="1308"/>
        <end position="1389"/>
    </location>
</feature>
<dbReference type="HOGENOM" id="CLU_001112_0_0_1"/>
<feature type="region of interest" description="Disordered" evidence="7">
    <location>
        <begin position="461"/>
        <end position="500"/>
    </location>
</feature>
<evidence type="ECO:0000259" key="8">
    <source>
        <dbReference type="PROSITE" id="PS50010"/>
    </source>
</evidence>
<organism evidence="10 11">
    <name type="scientific">Byssochlamys spectabilis (strain No. 5 / NBRC 109023)</name>
    <name type="common">Paecilomyces variotii</name>
    <dbReference type="NCBI Taxonomy" id="1356009"/>
    <lineage>
        <taxon>Eukaryota</taxon>
        <taxon>Fungi</taxon>
        <taxon>Dikarya</taxon>
        <taxon>Ascomycota</taxon>
        <taxon>Pezizomycotina</taxon>
        <taxon>Eurotiomycetes</taxon>
        <taxon>Eurotiomycetidae</taxon>
        <taxon>Eurotiales</taxon>
        <taxon>Thermoascaceae</taxon>
        <taxon>Paecilomyces</taxon>
    </lineage>
</organism>
<feature type="region of interest" description="Disordered" evidence="7">
    <location>
        <begin position="276"/>
        <end position="310"/>
    </location>
</feature>
<evidence type="ECO:0000256" key="5">
    <source>
        <dbReference type="ARBA" id="ARBA00022949"/>
    </source>
</evidence>
<feature type="region of interest" description="Disordered" evidence="7">
    <location>
        <begin position="1541"/>
        <end position="1565"/>
    </location>
</feature>
<accession>V5FK24</accession>
<feature type="compositionally biased region" description="Polar residues" evidence="7">
    <location>
        <begin position="1162"/>
        <end position="1187"/>
    </location>
</feature>
<sequence>MIVDEQPVVILRTFTTTLDHRTGSPVAQSLFIAIDQPHPSCFSSSSGQSLPEIAWLWIRLLETTSELTNNYYTTTVVGGAVALVLAQTKRILFTQSSRSLHRSGPYIHGTGSWFHRPPPVCTSVRRRSSSFALACFPITTLRCKSKPRLGGFLSNSSTSHHWAIIIGDQHPNRKLFELTTTTAKQIDPRCFDRSAHIGPPRLSITRSLAAGRFELALRLTGNLNWPREQHITTPDQFPVLGGPLEPHGPDESTPAARRPDCKMSVNDVQSVYDSRNPLQHDCQQSSSQQSDQRSHNTLQNHPNVAPTVSSSPFPILPADAFSRYPAVGSHAQSLSLSIDLPNKSHDPPPAANHLSSDRREYYRQRLESSLQQHDDFLSQHIQSSISFHGGMSVATYPKPVVPAQSDTTPPGAAPSTQYRSVSSTSNRTVSDGSRSLPRQTRSRQPSFKDLIEKFNKTVDEVPPVPLVSSSRATSRATSPVGSVRAPRSRAASVSKSGTRPWDKQDISFIQRRQPGGKPEDGVLTIPKSRTYCERLVNTRASLNSVSSHPFGDRSPSGKQNRRPLFGELLALDTSVNDPGYGIPSYPRRRGSEGSIYRPYSKTLDGNLEKGTGISPSSPTAWYLGYTPSLEAVRIGPDPHCHRRTRSDVLSSGSKSPVINSLGAPMAVASPKESASASFADTPHSRSRIPLSSNRLSHTSDSGNSSPTRANSANGLRSPTSPNGGALPPKGSSRLPKPSTRSPTQTRAAPSHLPTVTSPQRREKTRGYSRQPPQPVKSSLLQAYISAPPPKKSPPLRSSRPRQPVSEASTSSSRAKVVDKVSGLQRQDDYDRNGRVPRQRARMLPELGTVDFAARRQKIQQAFNKTVEENAKREEAVELRRRAKAKEREENKRRLEQKEKENTAELLLPATVYTPQESKSQAANVGDKQGEAGNTQEQATAAPQLTVDAAEPSPEHGRLDSGDSPTLGLPLTISHGGEVERLGPHSSTMASSALTAPSDDTDTTNFDTEPQAGLSYADASHRTVLSQIMQMRESSPSSPTSSEDNGYTSSDRDDKESIQIMLRDSTYFDRSVGSSENQRRPRLYEDHGHMSDELRNRWSMSSWSSTHNRHSTDDTVETGDECPSDMQQSIEVALAPEELERTPQPWSFQGFPPSNIDPRGGTSHPTDQSQEIRTGGSSYLTQGSSTRHSLARQGGWDSRRVSQLYLEELSRGKINISAPSVSKFSEDSPDLSNQGESTDRTDSLTDDAVLVSKTEGMSEPEHIEHRASLVFRDDWERASPSIADWMQIAAEDKPQIPVINDQNEVLPDVGSISYPGQQRPSALGGPAEGLGLSIEVPSLQEGDASIMPPPPPLPDHSPPPPPAVAQMGNIVPQPQPQQPIQPSPSVYSSHPPSGIFSSVPPEVANYYRSARNSEEASLRYSGHVSLSQTLKSADTTQATSIESTKIEVKRGTPSPEQRRLKKRRHVIKELVDTEYSFGRDMKVVEDIYKGTSSSCLDLSAEDVKTLFNNSDQIVQFSMAFQDALKNAAKNVYVMPKSQRWSSKRRSRATQASTPSEDGVDVDASDAEKDRLTSIGQSFVTNMSQMEKVYTDYLKNHDAANKKLETLQRNPKVAIWLKECREWASDLTSAWNLDSLLVKPVQRILKYPLLLTELLNATPEDHPDREAIMAALEGVTNISVKINEMKKRADVVGQVVGRKRKESDVRVGLSKAFGRRTEKFRQQVGLSDMFEDKDYDALAQKFSDSFFQLQVVMRDVEMYTQEAQTSMERFSDFIVAIEGYIDVAQSNYTELESKWRRFRLAVREIMAVALPDHIGTVRKSVIEPMITLLKLHDGPQRVMHKRNKRLMDYTRFKALKDRGDKPDKKTTEQGEQFVALNEALKDELPKLFALTAKLIESCLTNFVQIQASWFSLLQKKLGYLIDRFPEDLAQVISDWASDFDFAEAQVLSLGICNGSLLAEAINLVNFNTPSTGADATSPRRPSTINSSNTRSASLNMDGSPHVTRENSGGRDSVQSPPTDGLSQRSSGSHAHHVNGVRNRANSSVSGRIAPPVAPEMPTSQSAQALQSMSTQSAASTRPGTSSGQAGESFPSLPRLSLETPFLHDVLTNTSENHQTATAEDPASPGGRYSGFFSSAMPMSDSPRQENPTDPGQATDPKVLFLAASIYEFNIDRARREAGYPYLTYVAGEIFDVIAEKGELWLARNQDDSTRQVGWIWNKHFAKLAA</sequence>
<dbReference type="CDD" id="cd07589">
    <property type="entry name" value="BAR_DNMBP"/>
    <property type="match status" value="1"/>
</dbReference>
<feature type="compositionally biased region" description="Polar residues" evidence="7">
    <location>
        <begin position="2010"/>
        <end position="2026"/>
    </location>
</feature>
<feature type="region of interest" description="Disordered" evidence="7">
    <location>
        <begin position="398"/>
        <end position="447"/>
    </location>
</feature>
<feature type="region of interest" description="Disordered" evidence="7">
    <location>
        <begin position="880"/>
        <end position="1196"/>
    </location>
</feature>
<feature type="compositionally biased region" description="Polar residues" evidence="7">
    <location>
        <begin position="738"/>
        <end position="758"/>
    </location>
</feature>
<dbReference type="PANTHER" id="PTHR22834">
    <property type="entry name" value="NUCLEAR FUSION PROTEIN FUS2"/>
    <property type="match status" value="1"/>
</dbReference>
<dbReference type="SUPFAM" id="SSF48065">
    <property type="entry name" value="DBL homology domain (DH-domain)"/>
    <property type="match status" value="1"/>
</dbReference>
<feature type="compositionally biased region" description="Acidic residues" evidence="7">
    <location>
        <begin position="1113"/>
        <end position="1122"/>
    </location>
</feature>
<feature type="compositionally biased region" description="Polar residues" evidence="7">
    <location>
        <begin position="1967"/>
        <end position="1994"/>
    </location>
</feature>
<dbReference type="Gene3D" id="1.20.900.10">
    <property type="entry name" value="Dbl homology (DH) domain"/>
    <property type="match status" value="1"/>
</dbReference>
<dbReference type="Proteomes" id="UP000018001">
    <property type="component" value="Unassembled WGS sequence"/>
</dbReference>
<evidence type="ECO:0000256" key="3">
    <source>
        <dbReference type="ARBA" id="ARBA00018186"/>
    </source>
</evidence>
<feature type="compositionally biased region" description="Low complexity" evidence="7">
    <location>
        <begin position="419"/>
        <end position="430"/>
    </location>
</feature>
<feature type="compositionally biased region" description="Polar residues" evidence="7">
    <location>
        <begin position="2055"/>
        <end position="2083"/>
    </location>
</feature>
<dbReference type="SUPFAM" id="SSF103657">
    <property type="entry name" value="BAR/IMD domain-like"/>
    <property type="match status" value="1"/>
</dbReference>
<feature type="region of interest" description="Disordered" evidence="7">
    <location>
        <begin position="634"/>
        <end position="842"/>
    </location>
</feature>
<feature type="region of interest" description="Disordered" evidence="7">
    <location>
        <begin position="232"/>
        <end position="262"/>
    </location>
</feature>
<dbReference type="GO" id="GO:0005085">
    <property type="term" value="F:guanyl-nucleotide exchange factor activity"/>
    <property type="evidence" value="ECO:0007669"/>
    <property type="project" value="UniProtKB-KW"/>
</dbReference>
<dbReference type="EMBL" id="BAUL01000235">
    <property type="protein sequence ID" value="GAD98224.1"/>
    <property type="molecule type" value="Genomic_DNA"/>
</dbReference>
<evidence type="ECO:0000256" key="4">
    <source>
        <dbReference type="ARBA" id="ARBA00022658"/>
    </source>
</evidence>
<dbReference type="CDD" id="cd00160">
    <property type="entry name" value="RhoGEF"/>
    <property type="match status" value="1"/>
</dbReference>
<dbReference type="InterPro" id="IPR027267">
    <property type="entry name" value="AH/BAR_dom_sf"/>
</dbReference>
<protein>
    <recommendedName>
        <fullName evidence="3">Dynamin-binding protein</fullName>
    </recommendedName>
    <alternativeName>
        <fullName evidence="6">Scaffold protein Tuba</fullName>
    </alternativeName>
</protein>
<feature type="compositionally biased region" description="Polar residues" evidence="7">
    <location>
        <begin position="431"/>
        <end position="445"/>
    </location>
</feature>
<feature type="compositionally biased region" description="Polar residues" evidence="7">
    <location>
        <begin position="295"/>
        <end position="310"/>
    </location>
</feature>
<feature type="compositionally biased region" description="Low complexity" evidence="7">
    <location>
        <begin position="794"/>
        <end position="803"/>
    </location>
</feature>
<evidence type="ECO:0000313" key="10">
    <source>
        <dbReference type="EMBL" id="GAD98224.1"/>
    </source>
</evidence>
<feature type="compositionally biased region" description="Polar residues" evidence="7">
    <location>
        <begin position="931"/>
        <end position="942"/>
    </location>
</feature>
<evidence type="ECO:0000313" key="11">
    <source>
        <dbReference type="Proteomes" id="UP000018001"/>
    </source>
</evidence>
<dbReference type="InterPro" id="IPR035899">
    <property type="entry name" value="DBL_dom_sf"/>
</dbReference>
<feature type="compositionally biased region" description="Pro residues" evidence="7">
    <location>
        <begin position="1372"/>
        <end position="1381"/>
    </location>
</feature>
<comment type="subcellular location">
    <subcellularLocation>
        <location evidence="1">Cell junction</location>
    </subcellularLocation>
    <subcellularLocation>
        <location evidence="2">Golgi apparatus</location>
        <location evidence="2">Golgi stack</location>
    </subcellularLocation>
</comment>
<evidence type="ECO:0000259" key="9">
    <source>
        <dbReference type="PROSITE" id="PS51021"/>
    </source>
</evidence>
<proteinExistence type="predicted"/>
<dbReference type="GO" id="GO:0031991">
    <property type="term" value="P:regulation of actomyosin contractile ring contraction"/>
    <property type="evidence" value="ECO:0007669"/>
    <property type="project" value="TreeGrafter"/>
</dbReference>
<dbReference type="PROSITE" id="PS51021">
    <property type="entry name" value="BAR"/>
    <property type="match status" value="1"/>
</dbReference>
<gene>
    <name evidence="10" type="ORF">PVAR5_6915</name>
</gene>
<feature type="region of interest" description="Disordered" evidence="7">
    <location>
        <begin position="2109"/>
        <end position="2151"/>
    </location>
</feature>
<evidence type="ECO:0000256" key="1">
    <source>
        <dbReference type="ARBA" id="ARBA00004282"/>
    </source>
</evidence>
<dbReference type="eggNOG" id="KOG3519">
    <property type="taxonomic scope" value="Eukaryota"/>
</dbReference>
<name>V5FK24_BYSSN</name>
<feature type="compositionally biased region" description="Polar residues" evidence="7">
    <location>
        <begin position="984"/>
        <end position="994"/>
    </location>
</feature>
<feature type="compositionally biased region" description="Basic and acidic residues" evidence="7">
    <location>
        <begin position="880"/>
        <end position="902"/>
    </location>
</feature>
<dbReference type="GO" id="GO:0035556">
    <property type="term" value="P:intracellular signal transduction"/>
    <property type="evidence" value="ECO:0007669"/>
    <property type="project" value="InterPro"/>
</dbReference>
<dbReference type="PROSITE" id="PS00741">
    <property type="entry name" value="DH_1"/>
    <property type="match status" value="1"/>
</dbReference>
<dbReference type="PROSITE" id="PS50010">
    <property type="entry name" value="DH_2"/>
    <property type="match status" value="1"/>
</dbReference>
<keyword evidence="11" id="KW-1185">Reference proteome</keyword>
<dbReference type="FunFam" id="1.20.1270.60:FF:000083">
    <property type="entry name" value="Rho guanyl nucleotide exchange factor, putative"/>
    <property type="match status" value="1"/>
</dbReference>
<dbReference type="GO" id="GO:0005795">
    <property type="term" value="C:Golgi stack"/>
    <property type="evidence" value="ECO:0007669"/>
    <property type="project" value="UniProtKB-SubCell"/>
</dbReference>
<dbReference type="InParanoid" id="V5FK24"/>
<dbReference type="InterPro" id="IPR001331">
    <property type="entry name" value="GDS_CDC24_CS"/>
</dbReference>
<feature type="region of interest" description="Disordered" evidence="7">
    <location>
        <begin position="1215"/>
        <end position="1264"/>
    </location>
</feature>
<evidence type="ECO:0000256" key="6">
    <source>
        <dbReference type="ARBA" id="ARBA00032587"/>
    </source>
</evidence>
<dbReference type="InterPro" id="IPR051492">
    <property type="entry name" value="Dynamin-Rho_GEF"/>
</dbReference>
<dbReference type="Pfam" id="PF00621">
    <property type="entry name" value="RhoGEF"/>
    <property type="match status" value="1"/>
</dbReference>
<dbReference type="Gene3D" id="1.20.1270.60">
    <property type="entry name" value="Arfaptin homology (AH) domain/BAR domain"/>
    <property type="match status" value="1"/>
</dbReference>
<feature type="compositionally biased region" description="Polar residues" evidence="7">
    <location>
        <begin position="689"/>
        <end position="722"/>
    </location>
</feature>
<comment type="caution">
    <text evidence="10">The sequence shown here is derived from an EMBL/GenBank/DDBJ whole genome shotgun (WGS) entry which is preliminary data.</text>
</comment>
<feature type="compositionally biased region" description="Polar residues" evidence="7">
    <location>
        <begin position="647"/>
        <end position="658"/>
    </location>
</feature>
<feature type="domain" description="DH" evidence="8">
    <location>
        <begin position="1461"/>
        <end position="1683"/>
    </location>
</feature>
<feature type="compositionally biased region" description="Polar residues" evidence="7">
    <location>
        <begin position="912"/>
        <end position="922"/>
    </location>
</feature>
<dbReference type="PANTHER" id="PTHR22834:SF20">
    <property type="entry name" value="SH3 DOMAIN-CONTAINING PROTEIN"/>
    <property type="match status" value="1"/>
</dbReference>
<feature type="compositionally biased region" description="Pro residues" evidence="7">
    <location>
        <begin position="1346"/>
        <end position="1362"/>
    </location>
</feature>
<dbReference type="InterPro" id="IPR000219">
    <property type="entry name" value="DH_dom"/>
</dbReference>
<reference evidence="11" key="1">
    <citation type="journal article" date="2014" name="Genome Announc.">
        <title>Draft genome sequence of the formaldehyde-resistant fungus Byssochlamys spectabilis No. 5 (anamorph Paecilomyces variotii No. 5) (NBRC109023).</title>
        <authorList>
            <person name="Oka T."/>
            <person name="Ekino K."/>
            <person name="Fukuda K."/>
            <person name="Nomura Y."/>
        </authorList>
    </citation>
    <scope>NUCLEOTIDE SEQUENCE [LARGE SCALE GENOMIC DNA]</scope>
    <source>
        <strain evidence="11">No. 5 / NBRC 109023</strain>
    </source>
</reference>
<dbReference type="SMART" id="SM00325">
    <property type="entry name" value="RhoGEF"/>
    <property type="match status" value="1"/>
</dbReference>
<feature type="region of interest" description="Disordered" evidence="7">
    <location>
        <begin position="1967"/>
        <end position="2091"/>
    </location>
</feature>
<keyword evidence="5" id="KW-0965">Cell junction</keyword>
<feature type="compositionally biased region" description="Basic and acidic residues" evidence="7">
    <location>
        <begin position="1076"/>
        <end position="1095"/>
    </location>
</feature>
<dbReference type="InterPro" id="IPR004148">
    <property type="entry name" value="BAR_dom"/>
</dbReference>
<keyword evidence="4" id="KW-0344">Guanine-nucleotide releasing factor</keyword>
<feature type="compositionally biased region" description="Low complexity" evidence="7">
    <location>
        <begin position="468"/>
        <end position="478"/>
    </location>
</feature>
<evidence type="ECO:0000256" key="2">
    <source>
        <dbReference type="ARBA" id="ARBA00004348"/>
    </source>
</evidence>
<feature type="domain" description="BAR" evidence="9">
    <location>
        <begin position="1718"/>
        <end position="1939"/>
    </location>
</feature>
<dbReference type="OrthoDB" id="10256089at2759"/>
<dbReference type="GO" id="GO:0032955">
    <property type="term" value="P:regulation of division septum assembly"/>
    <property type="evidence" value="ECO:0007669"/>
    <property type="project" value="TreeGrafter"/>
</dbReference>
<evidence type="ECO:0000256" key="7">
    <source>
        <dbReference type="SAM" id="MobiDB-lite"/>
    </source>
</evidence>